<proteinExistence type="predicted"/>
<organism evidence="2 3">
    <name type="scientific">Candidatus Nitrosymbiomonas proteolyticus</name>
    <dbReference type="NCBI Taxonomy" id="2608984"/>
    <lineage>
        <taxon>Bacteria</taxon>
        <taxon>Bacillati</taxon>
        <taxon>Armatimonadota</taxon>
        <taxon>Armatimonadota incertae sedis</taxon>
        <taxon>Candidatus Nitrosymbiomonas</taxon>
    </lineage>
</organism>
<name>A0A809S7P3_9BACT</name>
<dbReference type="Proteomes" id="UP000662873">
    <property type="component" value="Chromosome"/>
</dbReference>
<reference evidence="2" key="1">
    <citation type="journal article" name="DNA Res.">
        <title>The physiological potential of anammox bacteria as revealed by their core genome structure.</title>
        <authorList>
            <person name="Okubo T."/>
            <person name="Toyoda A."/>
            <person name="Fukuhara K."/>
            <person name="Uchiyama I."/>
            <person name="Harigaya Y."/>
            <person name="Kuroiwa M."/>
            <person name="Suzuki T."/>
            <person name="Murakami Y."/>
            <person name="Suwa Y."/>
            <person name="Takami H."/>
        </authorList>
    </citation>
    <scope>NUCLEOTIDE SEQUENCE</scope>
    <source>
        <strain evidence="2">317325-2</strain>
    </source>
</reference>
<evidence type="ECO:0000313" key="3">
    <source>
        <dbReference type="Proteomes" id="UP000662873"/>
    </source>
</evidence>
<evidence type="ECO:0008006" key="4">
    <source>
        <dbReference type="Google" id="ProtNLM"/>
    </source>
</evidence>
<evidence type="ECO:0000313" key="2">
    <source>
        <dbReference type="EMBL" id="BBO22411.1"/>
    </source>
</evidence>
<sequence>MKPLVPLFVSLCCASAIAQEFSGLALEARAEKATYAMSEPVTLTVRASNPTSAAVMAHADLSPSYGLLEIQIAASGGDFRRYSGWGWGALAARPSPVKMAPGDAIASEVVIFPAHPMRGGGDSPPVATVLDRPGKYRFRVFWANLGFEERIQAADFEVEIQAPSAEDSVLGKAVSLDPELAAFLAVGGSDATAVKAEKLLQDAGNAAGAGHLALSLGRHYIEARDTKKAEPFLTRALNGPAGSARKRKALLLLVQAAMMQKDEVRALKLLREAEPDFAGSVDEAVYRAMLREIGG</sequence>
<dbReference type="InterPro" id="IPR011990">
    <property type="entry name" value="TPR-like_helical_dom_sf"/>
</dbReference>
<feature type="chain" id="PRO_5035279539" description="Tetratricopeptide repeat protein" evidence="1">
    <location>
        <begin position="19"/>
        <end position="295"/>
    </location>
</feature>
<evidence type="ECO:0000256" key="1">
    <source>
        <dbReference type="SAM" id="SignalP"/>
    </source>
</evidence>
<feature type="signal peptide" evidence="1">
    <location>
        <begin position="1"/>
        <end position="18"/>
    </location>
</feature>
<gene>
    <name evidence="2" type="ORF">NPRO_00060</name>
</gene>
<keyword evidence="1" id="KW-0732">Signal</keyword>
<dbReference type="KEGG" id="npy:NPRO_00060"/>
<dbReference type="EMBL" id="AP021858">
    <property type="protein sequence ID" value="BBO22411.1"/>
    <property type="molecule type" value="Genomic_DNA"/>
</dbReference>
<dbReference type="AlphaFoldDB" id="A0A809S7P3"/>
<dbReference type="Gene3D" id="1.25.40.10">
    <property type="entry name" value="Tetratricopeptide repeat domain"/>
    <property type="match status" value="1"/>
</dbReference>
<accession>A0A809S7P3</accession>
<protein>
    <recommendedName>
        <fullName evidence="4">Tetratricopeptide repeat protein</fullName>
    </recommendedName>
</protein>